<evidence type="ECO:0000256" key="11">
    <source>
        <dbReference type="SAM" id="Phobius"/>
    </source>
</evidence>
<feature type="transmembrane region" description="Helical" evidence="11">
    <location>
        <begin position="839"/>
        <end position="862"/>
    </location>
</feature>
<dbReference type="InterPro" id="IPR032675">
    <property type="entry name" value="LRR_dom_sf"/>
</dbReference>
<keyword evidence="6" id="KW-0732">Signal</keyword>
<keyword evidence="10" id="KW-0325">Glycoprotein</keyword>
<dbReference type="Proteomes" id="UP001515500">
    <property type="component" value="Unplaced"/>
</dbReference>
<keyword evidence="9 11" id="KW-0472">Membrane</keyword>
<dbReference type="PRINTS" id="PR00019">
    <property type="entry name" value="LEURICHRPT"/>
</dbReference>
<comment type="similarity">
    <text evidence="2">Belongs to the RLP family.</text>
</comment>
<reference evidence="13" key="1">
    <citation type="submission" date="2025-08" db="UniProtKB">
        <authorList>
            <consortium name="RefSeq"/>
        </authorList>
    </citation>
    <scope>IDENTIFICATION</scope>
</reference>
<dbReference type="InterPro" id="IPR003591">
    <property type="entry name" value="Leu-rich_rpt_typical-subtyp"/>
</dbReference>
<evidence type="ECO:0000256" key="3">
    <source>
        <dbReference type="ARBA" id="ARBA00022475"/>
    </source>
</evidence>
<dbReference type="PANTHER" id="PTHR48062:SF52">
    <property type="entry name" value="RECEPTOR-LIKE PROTEIN 8-RELATED"/>
    <property type="match status" value="1"/>
</dbReference>
<keyword evidence="4" id="KW-0433">Leucine-rich repeat</keyword>
<dbReference type="GeneID" id="120255269"/>
<protein>
    <submittedName>
        <fullName evidence="13">Receptor-like protein 15</fullName>
    </submittedName>
</protein>
<keyword evidence="7" id="KW-0677">Repeat</keyword>
<dbReference type="SMART" id="SM00365">
    <property type="entry name" value="LRR_SD22"/>
    <property type="match status" value="8"/>
</dbReference>
<evidence type="ECO:0000256" key="2">
    <source>
        <dbReference type="ARBA" id="ARBA00009592"/>
    </source>
</evidence>
<keyword evidence="5 11" id="KW-0812">Transmembrane</keyword>
<dbReference type="Pfam" id="PF13855">
    <property type="entry name" value="LRR_8"/>
    <property type="match status" value="3"/>
</dbReference>
<dbReference type="InterPro" id="IPR001611">
    <property type="entry name" value="Leu-rich_rpt"/>
</dbReference>
<dbReference type="FunFam" id="3.80.10.10:FF:000095">
    <property type="entry name" value="LRR receptor-like serine/threonine-protein kinase GSO1"/>
    <property type="match status" value="1"/>
</dbReference>
<keyword evidence="8 11" id="KW-1133">Transmembrane helix</keyword>
<evidence type="ECO:0000256" key="8">
    <source>
        <dbReference type="ARBA" id="ARBA00022989"/>
    </source>
</evidence>
<sequence length="899" mass="101105">MFLPFQELQGLILSDNFFNSCIPSDCFGSLAELDNLQHLDLSHNNFYFINVSIATPKLSKLEYLDLSYNQLNGSIVPYLIGLSSLKALSLHWNNIGRGLPFKVSSATLKLSKLKYLDLSYNQLNESIVPYLVGLSSLKALYLDGNNMGGRLPLKGLCKIKNLEVLSIGHNNLSGDISSCLGYLPSLNYFDISYNQFRMPFPMTIIGNLTKLKYAFFSNNYFRGVISIAKFANNTGIKVLDFSDNNQLEVQLEYVGLMASFQLDGIFLSGCIVNKGSSSIPMFLSTQYQIKYIDLSNNNLKGNIPTWLFQNRTNLIYLNLRNNSLTGSLIFPSHLKTNLLWFDVSNNKLIGEIPLRIGNVIPSIKYLNMSNNYLRGVIPFSFKNLSKLFYLDLSNNKLLLESERKREMLLSGPISNSIDYLDNLLMLDLAENNFQGNIFKNNSSLRLLFSFVVNKNQLIGEIPRSICKMVNLLIIDISENQLSGTLPSCMNNLHTLGAFHVGGNSLEGSIPSEFCGFQMLYSLDLSHNNLSGLFPSCFNLTSLLYLNVKDNNLTGPIPSALSGNSLEILDMGNNHFVGDIPNWIGTFKNVMIFSLKGNHFKGPIPKQICDLKNLRILDFSQNNLSRDVPACIHNMGRDLASYVTLRDIQSSNSGLIIPNIVNHISDMPYDEQILSFPIQYIDFATKERSYSYKGDIINYLSGLDLSSNKLVGWIPMEIGNMTWLQALNLSNNMLYGPIPNTLSKLTQIESLDLSHNMLEGSIPSQLAELYFIESFSVAYNNLSGPTLGMVGQFSTFDEKSYEGNPYLCGPPLVKSCNNISSPQQNQVKDDHRNEETMERLITIAIFALGFIMGFWGWVALLLFKRSWRYSFFLTVDGYMEDIVDIVDMVRNLLAKIKLCR</sequence>
<keyword evidence="12" id="KW-1185">Reference proteome</keyword>
<dbReference type="GO" id="GO:0005886">
    <property type="term" value="C:plasma membrane"/>
    <property type="evidence" value="ECO:0007669"/>
    <property type="project" value="UniProtKB-SubCell"/>
</dbReference>
<keyword evidence="3" id="KW-1003">Cell membrane</keyword>
<dbReference type="FunFam" id="3.80.10.10:FF:000111">
    <property type="entry name" value="LRR receptor-like serine/threonine-protein kinase ERECTA"/>
    <property type="match status" value="1"/>
</dbReference>
<name>A0AB40AVP7_DIOCR</name>
<gene>
    <name evidence="13" type="primary">LOC120255269</name>
</gene>
<dbReference type="PANTHER" id="PTHR48062">
    <property type="entry name" value="RECEPTOR-LIKE PROTEIN 14"/>
    <property type="match status" value="1"/>
</dbReference>
<evidence type="ECO:0000313" key="13">
    <source>
        <dbReference type="RefSeq" id="XP_039119062.1"/>
    </source>
</evidence>
<organism evidence="12 13">
    <name type="scientific">Dioscorea cayennensis subsp. rotundata</name>
    <name type="common">White Guinea yam</name>
    <name type="synonym">Dioscorea rotundata</name>
    <dbReference type="NCBI Taxonomy" id="55577"/>
    <lineage>
        <taxon>Eukaryota</taxon>
        <taxon>Viridiplantae</taxon>
        <taxon>Streptophyta</taxon>
        <taxon>Embryophyta</taxon>
        <taxon>Tracheophyta</taxon>
        <taxon>Spermatophyta</taxon>
        <taxon>Magnoliopsida</taxon>
        <taxon>Liliopsida</taxon>
        <taxon>Dioscoreales</taxon>
        <taxon>Dioscoreaceae</taxon>
        <taxon>Dioscorea</taxon>
    </lineage>
</organism>
<evidence type="ECO:0000256" key="1">
    <source>
        <dbReference type="ARBA" id="ARBA00004162"/>
    </source>
</evidence>
<dbReference type="PROSITE" id="PS51450">
    <property type="entry name" value="LRR"/>
    <property type="match status" value="1"/>
</dbReference>
<evidence type="ECO:0000313" key="12">
    <source>
        <dbReference type="Proteomes" id="UP001515500"/>
    </source>
</evidence>
<dbReference type="InterPro" id="IPR051502">
    <property type="entry name" value="RLP_Defense_Trigger"/>
</dbReference>
<dbReference type="Pfam" id="PF00560">
    <property type="entry name" value="LRR_1"/>
    <property type="match status" value="7"/>
</dbReference>
<evidence type="ECO:0000256" key="10">
    <source>
        <dbReference type="ARBA" id="ARBA00023180"/>
    </source>
</evidence>
<dbReference type="RefSeq" id="XP_039119062.1">
    <property type="nucleotide sequence ID" value="XM_039263128.1"/>
</dbReference>
<accession>A0AB40AVP7</accession>
<comment type="subcellular location">
    <subcellularLocation>
        <location evidence="1">Cell membrane</location>
        <topology evidence="1">Single-pass membrane protein</topology>
    </subcellularLocation>
</comment>
<evidence type="ECO:0000256" key="9">
    <source>
        <dbReference type="ARBA" id="ARBA00023136"/>
    </source>
</evidence>
<evidence type="ECO:0000256" key="6">
    <source>
        <dbReference type="ARBA" id="ARBA00022729"/>
    </source>
</evidence>
<dbReference type="SMART" id="SM00369">
    <property type="entry name" value="LRR_TYP"/>
    <property type="match status" value="10"/>
</dbReference>
<proteinExistence type="inferred from homology"/>
<dbReference type="SUPFAM" id="SSF52058">
    <property type="entry name" value="L domain-like"/>
    <property type="match status" value="3"/>
</dbReference>
<dbReference type="AlphaFoldDB" id="A0AB40AVP7"/>
<evidence type="ECO:0000256" key="4">
    <source>
        <dbReference type="ARBA" id="ARBA00022614"/>
    </source>
</evidence>
<evidence type="ECO:0000256" key="7">
    <source>
        <dbReference type="ARBA" id="ARBA00022737"/>
    </source>
</evidence>
<evidence type="ECO:0000256" key="5">
    <source>
        <dbReference type="ARBA" id="ARBA00022692"/>
    </source>
</evidence>
<dbReference type="Gene3D" id="3.80.10.10">
    <property type="entry name" value="Ribonuclease Inhibitor"/>
    <property type="match status" value="5"/>
</dbReference>